<organism evidence="2 3">
    <name type="scientific">Candidatus Opimibacter skivensis</name>
    <dbReference type="NCBI Taxonomy" id="2982028"/>
    <lineage>
        <taxon>Bacteria</taxon>
        <taxon>Pseudomonadati</taxon>
        <taxon>Bacteroidota</taxon>
        <taxon>Saprospiria</taxon>
        <taxon>Saprospirales</taxon>
        <taxon>Saprospiraceae</taxon>
        <taxon>Candidatus Opimibacter</taxon>
    </lineage>
</organism>
<dbReference type="PANTHER" id="PTHR45947">
    <property type="entry name" value="SULFOQUINOVOSYL TRANSFERASE SQD2"/>
    <property type="match status" value="1"/>
</dbReference>
<protein>
    <submittedName>
        <fullName evidence="2">Glycosyltransferase family 4 protein</fullName>
    </submittedName>
</protein>
<feature type="domain" description="Glycosyltransferase subfamily 4-like N-terminal" evidence="1">
    <location>
        <begin position="15"/>
        <end position="190"/>
    </location>
</feature>
<evidence type="ECO:0000259" key="1">
    <source>
        <dbReference type="Pfam" id="PF13439"/>
    </source>
</evidence>
<dbReference type="AlphaFoldDB" id="A0A9D7SYA7"/>
<comment type="caution">
    <text evidence="2">The sequence shown here is derived from an EMBL/GenBank/DDBJ whole genome shotgun (WGS) entry which is preliminary data.</text>
</comment>
<dbReference type="InterPro" id="IPR050194">
    <property type="entry name" value="Glycosyltransferase_grp1"/>
</dbReference>
<dbReference type="PANTHER" id="PTHR45947:SF3">
    <property type="entry name" value="SULFOQUINOVOSYL TRANSFERASE SQD2"/>
    <property type="match status" value="1"/>
</dbReference>
<proteinExistence type="predicted"/>
<evidence type="ECO:0000313" key="2">
    <source>
        <dbReference type="EMBL" id="MBK9984451.1"/>
    </source>
</evidence>
<gene>
    <name evidence="2" type="ORF">IPP15_19130</name>
</gene>
<reference evidence="2 3" key="1">
    <citation type="submission" date="2020-10" db="EMBL/GenBank/DDBJ databases">
        <title>Connecting structure to function with the recovery of over 1000 high-quality activated sludge metagenome-assembled genomes encoding full-length rRNA genes using long-read sequencing.</title>
        <authorList>
            <person name="Singleton C.M."/>
            <person name="Petriglieri F."/>
            <person name="Kristensen J.M."/>
            <person name="Kirkegaard R.H."/>
            <person name="Michaelsen T.Y."/>
            <person name="Andersen M.H."/>
            <person name="Karst S.M."/>
            <person name="Dueholm M.S."/>
            <person name="Nielsen P.H."/>
            <person name="Albertsen M."/>
        </authorList>
    </citation>
    <scope>NUCLEOTIDE SEQUENCE [LARGE SCALE GENOMIC DNA]</scope>
    <source>
        <strain evidence="2">Ribe_18-Q3-R11-54_MAXAC.273</strain>
    </source>
</reference>
<dbReference type="SUPFAM" id="SSF53756">
    <property type="entry name" value="UDP-Glycosyltransferase/glycogen phosphorylase"/>
    <property type="match status" value="1"/>
</dbReference>
<dbReference type="EMBL" id="JADKGY010000029">
    <property type="protein sequence ID" value="MBK9984451.1"/>
    <property type="molecule type" value="Genomic_DNA"/>
</dbReference>
<name>A0A9D7SYA7_9BACT</name>
<accession>A0A9D7SYA7</accession>
<evidence type="ECO:0000313" key="3">
    <source>
        <dbReference type="Proteomes" id="UP000808337"/>
    </source>
</evidence>
<dbReference type="GO" id="GO:0016757">
    <property type="term" value="F:glycosyltransferase activity"/>
    <property type="evidence" value="ECO:0007669"/>
    <property type="project" value="UniProtKB-ARBA"/>
</dbReference>
<dbReference type="Gene3D" id="3.40.50.2000">
    <property type="entry name" value="Glycogen Phosphorylase B"/>
    <property type="match status" value="1"/>
</dbReference>
<sequence length="199" mass="22804">MRILVLTIEYPPLGGGASPMSHEVNKNYMQRGHEVEVVTMSFKGLPEEEHVDGIHIHRVPCRRTQKHISYPLEHVSFILAARKFLKKYLLTHSFDVCHTHFIIPTGILARWMYKNYRIPFIITAHGSDVPGFNPDRFYLLHKISPTLIRSIVKWSSAIVVPSIYLGSLLKKVVTHSDSKIIHIPNGINTDYFVPGKKKK</sequence>
<dbReference type="Pfam" id="PF13439">
    <property type="entry name" value="Glyco_transf_4"/>
    <property type="match status" value="1"/>
</dbReference>
<dbReference type="Proteomes" id="UP000808337">
    <property type="component" value="Unassembled WGS sequence"/>
</dbReference>
<dbReference type="CDD" id="cd03801">
    <property type="entry name" value="GT4_PimA-like"/>
    <property type="match status" value="1"/>
</dbReference>
<dbReference type="InterPro" id="IPR028098">
    <property type="entry name" value="Glyco_trans_4-like_N"/>
</dbReference>